<evidence type="ECO:0000313" key="3">
    <source>
        <dbReference type="Proteomes" id="UP000571857"/>
    </source>
</evidence>
<name>A0ABD4HMS9_ENTGA</name>
<sequence>MNLFKRKPKFIYALSGCEDLLQDKLFDAYELVEYIAKEDYRFQRDYLEGTVRITKMRNNAKRTVYFSKQIHLPQGEDTNWLEELSEFFTKKPLVFSVEETVPDHSEKEDSQVREAITLEEFEQDPQEELKEAATLDLLSIKASSAKESEAAIVANQVAAPAETKFIQVPEDEFLSLKKAVEAQTREIAKLKEERLQVTEEVLQEELPLPIGKHSSETLDKEFEIDVNQLEIEASSDEIVQSVLQSTKAEINQTLAKFVETETEKIKEEIKRLDKRDRIEDDVTKRLEGEERDQMATMNHQMASEKDQQIKEEKMRHQQALQAIEQLFLSQLQEKTATIKDTYRKKIEQTIREEYDRQTEELSRILQGKMDELKIRQRAMNTGLEANFKEALANFNRGHTQVIQVVEQKKQCSPIDLGERRRVKQA</sequence>
<comment type="caution">
    <text evidence="2">The sequence shown here is derived from an EMBL/GenBank/DDBJ whole genome shotgun (WGS) entry which is preliminary data.</text>
</comment>
<reference evidence="2 3" key="1">
    <citation type="submission" date="2020-06" db="EMBL/GenBank/DDBJ databases">
        <title>Crossreactivity between MHC class I-restricted antigens from cancer cells and an enterococcal bacteriophage.</title>
        <authorList>
            <person name="Fluckiger A."/>
            <person name="Daillere R."/>
            <person name="Sassi M."/>
            <person name="Cattoir V."/>
            <person name="Kroemer G."/>
            <person name="Zitvogel L."/>
        </authorList>
    </citation>
    <scope>NUCLEOTIDE SEQUENCE [LARGE SCALE GENOMIC DNA]</scope>
    <source>
        <strain evidence="2 3">EG4</strain>
    </source>
</reference>
<evidence type="ECO:0000256" key="1">
    <source>
        <dbReference type="SAM" id="Coils"/>
    </source>
</evidence>
<keyword evidence="1" id="KW-0175">Coiled coil</keyword>
<dbReference type="Proteomes" id="UP000571857">
    <property type="component" value="Unassembled WGS sequence"/>
</dbReference>
<gene>
    <name evidence="2" type="ORF">HWH42_09410</name>
</gene>
<organism evidence="2 3">
    <name type="scientific">Enterococcus gallinarum</name>
    <dbReference type="NCBI Taxonomy" id="1353"/>
    <lineage>
        <taxon>Bacteria</taxon>
        <taxon>Bacillati</taxon>
        <taxon>Bacillota</taxon>
        <taxon>Bacilli</taxon>
        <taxon>Lactobacillales</taxon>
        <taxon>Enterococcaceae</taxon>
        <taxon>Enterococcus</taxon>
    </lineage>
</organism>
<dbReference type="EMBL" id="JABXJK010000048">
    <property type="protein sequence ID" value="MBA0972795.1"/>
    <property type="molecule type" value="Genomic_DNA"/>
</dbReference>
<evidence type="ECO:0000313" key="2">
    <source>
        <dbReference type="EMBL" id="MBA0972795.1"/>
    </source>
</evidence>
<protein>
    <submittedName>
        <fullName evidence="2">Uncharacterized protein</fullName>
    </submittedName>
</protein>
<dbReference type="RefSeq" id="WP_138372323.1">
    <property type="nucleotide sequence ID" value="NZ_CAJSZC010000008.1"/>
</dbReference>
<accession>A0ABD4HMS9</accession>
<proteinExistence type="predicted"/>
<feature type="coiled-coil region" evidence="1">
    <location>
        <begin position="173"/>
        <end position="200"/>
    </location>
</feature>
<dbReference type="AlphaFoldDB" id="A0ABD4HMS9"/>